<gene>
    <name evidence="3" type="ORF">LKD81_16410</name>
</gene>
<evidence type="ECO:0000313" key="4">
    <source>
        <dbReference type="Proteomes" id="UP001198182"/>
    </source>
</evidence>
<dbReference type="Pfam" id="PF04023">
    <property type="entry name" value="FeoA"/>
    <property type="match status" value="1"/>
</dbReference>
<dbReference type="Gene3D" id="2.30.30.90">
    <property type="match status" value="1"/>
</dbReference>
<feature type="domain" description="Ferrous iron transporter FeoA-like" evidence="2">
    <location>
        <begin position="8"/>
        <end position="80"/>
    </location>
</feature>
<dbReference type="InterPro" id="IPR007167">
    <property type="entry name" value="Fe-transptr_FeoA-like"/>
</dbReference>
<reference evidence="3" key="1">
    <citation type="submission" date="2021-10" db="EMBL/GenBank/DDBJ databases">
        <title>Anaerobic single-cell dispensing facilitates the cultivation of human gut bacteria.</title>
        <authorList>
            <person name="Afrizal A."/>
        </authorList>
    </citation>
    <scope>NUCLEOTIDE SEQUENCE</scope>
    <source>
        <strain evidence="3">CLA-AA-H215</strain>
    </source>
</reference>
<dbReference type="SUPFAM" id="SSF50037">
    <property type="entry name" value="C-terminal domain of transcriptional repressors"/>
    <property type="match status" value="1"/>
</dbReference>
<evidence type="ECO:0000313" key="3">
    <source>
        <dbReference type="EMBL" id="MCC2232555.1"/>
    </source>
</evidence>
<comment type="caution">
    <text evidence="3">The sequence shown here is derived from an EMBL/GenBank/DDBJ whole genome shotgun (WGS) entry which is preliminary data.</text>
</comment>
<dbReference type="GO" id="GO:0046914">
    <property type="term" value="F:transition metal ion binding"/>
    <property type="evidence" value="ECO:0007669"/>
    <property type="project" value="InterPro"/>
</dbReference>
<accession>A0AAE3JGH2</accession>
<dbReference type="Proteomes" id="UP001198182">
    <property type="component" value="Unassembled WGS sequence"/>
</dbReference>
<dbReference type="EMBL" id="JAJEQR010000075">
    <property type="protein sequence ID" value="MCC2232555.1"/>
    <property type="molecule type" value="Genomic_DNA"/>
</dbReference>
<organism evidence="3 4">
    <name type="scientific">Hominifimenecus microfluidus</name>
    <dbReference type="NCBI Taxonomy" id="2885348"/>
    <lineage>
        <taxon>Bacteria</taxon>
        <taxon>Bacillati</taxon>
        <taxon>Bacillota</taxon>
        <taxon>Clostridia</taxon>
        <taxon>Lachnospirales</taxon>
        <taxon>Lachnospiraceae</taxon>
        <taxon>Hominifimenecus</taxon>
    </lineage>
</organism>
<dbReference type="InterPro" id="IPR008988">
    <property type="entry name" value="Transcriptional_repressor_C"/>
</dbReference>
<protein>
    <submittedName>
        <fullName evidence="3">Ferrous iron transport protein A</fullName>
    </submittedName>
</protein>
<dbReference type="RefSeq" id="WP_308454960.1">
    <property type="nucleotide sequence ID" value="NZ_JAJEQR010000075.1"/>
</dbReference>
<dbReference type="PANTHER" id="PTHR42954">
    <property type="entry name" value="FE(2+) TRANSPORT PROTEIN A"/>
    <property type="match status" value="1"/>
</dbReference>
<dbReference type="InterPro" id="IPR038157">
    <property type="entry name" value="FeoA_core_dom"/>
</dbReference>
<sequence>MEILSEFISMSQLKSGEYGRILHIGLEDTMRRRLQDLGMIPGTQVECVGVSPLGDPVAYRIRGAVVALRKSESSEIQLRRSRGDGAWK</sequence>
<dbReference type="InterPro" id="IPR052713">
    <property type="entry name" value="FeoA"/>
</dbReference>
<name>A0AAE3JGH2_9FIRM</name>
<keyword evidence="4" id="KW-1185">Reference proteome</keyword>
<proteinExistence type="predicted"/>
<dbReference type="AlphaFoldDB" id="A0AAE3JGH2"/>
<evidence type="ECO:0000259" key="2">
    <source>
        <dbReference type="SMART" id="SM00899"/>
    </source>
</evidence>
<keyword evidence="1" id="KW-0408">Iron</keyword>
<dbReference type="PANTHER" id="PTHR42954:SF2">
    <property type="entry name" value="FE(2+) TRANSPORT PROTEIN A"/>
    <property type="match status" value="1"/>
</dbReference>
<evidence type="ECO:0000256" key="1">
    <source>
        <dbReference type="ARBA" id="ARBA00023004"/>
    </source>
</evidence>
<dbReference type="SMART" id="SM00899">
    <property type="entry name" value="FeoA"/>
    <property type="match status" value="1"/>
</dbReference>